<dbReference type="OrthoDB" id="9799337at2"/>
<dbReference type="Pfam" id="PF04071">
    <property type="entry name" value="zf-like"/>
    <property type="match status" value="1"/>
</dbReference>
<reference evidence="2 3" key="1">
    <citation type="submission" date="2016-10" db="EMBL/GenBank/DDBJ databases">
        <authorList>
            <person name="de Groot N.N."/>
        </authorList>
    </citation>
    <scope>NUCLEOTIDE SEQUENCE [LARGE SCALE GENOMIC DNA]</scope>
    <source>
        <strain evidence="2 3">AR40</strain>
    </source>
</reference>
<evidence type="ECO:0000313" key="2">
    <source>
        <dbReference type="EMBL" id="SER97591.1"/>
    </source>
</evidence>
<dbReference type="Proteomes" id="UP000182584">
    <property type="component" value="Unassembled WGS sequence"/>
</dbReference>
<protein>
    <submittedName>
        <fullName evidence="2">Cysteine-rich small domain-containing protein</fullName>
    </submittedName>
</protein>
<gene>
    <name evidence="2" type="ORF">SAMN04487884_11538</name>
</gene>
<organism evidence="2 3">
    <name type="scientific">Butyrivibrio fibrisolvens</name>
    <dbReference type="NCBI Taxonomy" id="831"/>
    <lineage>
        <taxon>Bacteria</taxon>
        <taxon>Bacillati</taxon>
        <taxon>Bacillota</taxon>
        <taxon>Clostridia</taxon>
        <taxon>Lachnospirales</taxon>
        <taxon>Lachnospiraceae</taxon>
        <taxon>Butyrivibrio</taxon>
    </lineage>
</organism>
<dbReference type="AlphaFoldDB" id="A0A1H9TKB0"/>
<name>A0A1H9TKB0_BUTFI</name>
<accession>A0A1H9TKB0</accession>
<dbReference type="RefSeq" id="WP_027205604.1">
    <property type="nucleotide sequence ID" value="NZ_FOGJ01000015.1"/>
</dbReference>
<feature type="domain" description="Cysteine-rich small" evidence="1">
    <location>
        <begin position="6"/>
        <end position="75"/>
    </location>
</feature>
<evidence type="ECO:0000259" key="1">
    <source>
        <dbReference type="Pfam" id="PF04071"/>
    </source>
</evidence>
<sequence>MENSFKYFENRDCKYYPCHNGMEHMNCLFCYCPLYFKDECPGSPEYIQKGDKIIKSCMNCTFPHEADNYKEIIKRLIP</sequence>
<dbReference type="InterPro" id="IPR007212">
    <property type="entry name" value="Zf-like"/>
</dbReference>
<proteinExistence type="predicted"/>
<dbReference type="EMBL" id="FOGJ01000015">
    <property type="protein sequence ID" value="SER97591.1"/>
    <property type="molecule type" value="Genomic_DNA"/>
</dbReference>
<evidence type="ECO:0000313" key="3">
    <source>
        <dbReference type="Proteomes" id="UP000182584"/>
    </source>
</evidence>